<accession>I5C9T6</accession>
<dbReference type="STRING" id="1189621.A3SI_02491"/>
<comment type="caution">
    <text evidence="1">The sequence shown here is derived from an EMBL/GenBank/DDBJ whole genome shotgun (WGS) entry which is preliminary data.</text>
</comment>
<evidence type="ECO:0000313" key="2">
    <source>
        <dbReference type="Proteomes" id="UP000005551"/>
    </source>
</evidence>
<protein>
    <submittedName>
        <fullName evidence="1">Uncharacterized protein</fullName>
    </submittedName>
</protein>
<organism evidence="1 2">
    <name type="scientific">Nitritalea halalkaliphila LW7</name>
    <dbReference type="NCBI Taxonomy" id="1189621"/>
    <lineage>
        <taxon>Bacteria</taxon>
        <taxon>Pseudomonadati</taxon>
        <taxon>Bacteroidota</taxon>
        <taxon>Cytophagia</taxon>
        <taxon>Cytophagales</taxon>
        <taxon>Cyclobacteriaceae</taxon>
        <taxon>Nitritalea</taxon>
    </lineage>
</organism>
<reference evidence="1 2" key="1">
    <citation type="submission" date="2012-05" db="EMBL/GenBank/DDBJ databases">
        <title>Genome sequence of Nitritalea halalkaliphila LW7.</title>
        <authorList>
            <person name="Jangir P.K."/>
            <person name="Singh A."/>
            <person name="Shivaji S."/>
            <person name="Sharma R."/>
        </authorList>
    </citation>
    <scope>NUCLEOTIDE SEQUENCE [LARGE SCALE GENOMIC DNA]</scope>
    <source>
        <strain evidence="1 2">LW7</strain>
    </source>
</reference>
<sequence>MISNELDQAWIVQSERVVAPFDLVPDYASSTSDHLPVKARFLLECTLLPDEISSENSSFCIGETVILTVPESAARIQWQRLDADNNWQNIPEATEATFSFTFEENASYRVRFADASCEVFSAPIQVQAAEDCEFIIEEQVFGNPPLRIAPRLEEGQRFVLLSLDEGITAVNPENPEELLLLGAGQALAEIQIFEGERLLRTLPISFRIAPATLSIIVEEGQFKFEGEADPVFTFFAEGLSLQILRPS</sequence>
<dbReference type="Proteomes" id="UP000005551">
    <property type="component" value="Unassembled WGS sequence"/>
</dbReference>
<proteinExistence type="predicted"/>
<dbReference type="RefSeq" id="WP_009053414.1">
    <property type="nucleotide sequence ID" value="NZ_AJYA01000003.1"/>
</dbReference>
<name>I5C9T6_9BACT</name>
<dbReference type="OrthoDB" id="1488789at2"/>
<keyword evidence="2" id="KW-1185">Reference proteome</keyword>
<dbReference type="EMBL" id="AJYA01000003">
    <property type="protein sequence ID" value="EIM78588.1"/>
    <property type="molecule type" value="Genomic_DNA"/>
</dbReference>
<evidence type="ECO:0000313" key="1">
    <source>
        <dbReference type="EMBL" id="EIM78588.1"/>
    </source>
</evidence>
<gene>
    <name evidence="1" type="ORF">A3SI_02491</name>
</gene>
<dbReference type="AlphaFoldDB" id="I5C9T6"/>